<evidence type="ECO:0000259" key="1">
    <source>
        <dbReference type="Pfam" id="PF05699"/>
    </source>
</evidence>
<dbReference type="Proteomes" id="UP001186944">
    <property type="component" value="Unassembled WGS sequence"/>
</dbReference>
<organism evidence="2 3">
    <name type="scientific">Pinctada imbricata</name>
    <name type="common">Atlantic pearl-oyster</name>
    <name type="synonym">Pinctada martensii</name>
    <dbReference type="NCBI Taxonomy" id="66713"/>
    <lineage>
        <taxon>Eukaryota</taxon>
        <taxon>Metazoa</taxon>
        <taxon>Spiralia</taxon>
        <taxon>Lophotrochozoa</taxon>
        <taxon>Mollusca</taxon>
        <taxon>Bivalvia</taxon>
        <taxon>Autobranchia</taxon>
        <taxon>Pteriomorphia</taxon>
        <taxon>Pterioida</taxon>
        <taxon>Pterioidea</taxon>
        <taxon>Pteriidae</taxon>
        <taxon>Pinctada</taxon>
    </lineage>
</organism>
<evidence type="ECO:0000313" key="3">
    <source>
        <dbReference type="Proteomes" id="UP001186944"/>
    </source>
</evidence>
<sequence length="110" mass="12881">MDTEDFLSDVMCVGESKVSNNDMLKEEISRYINVEMEGNFTVLQWWKQNELYFPRLSRVARRFLCVQASSVPSERVFSVAGSLVSKKRSRLTPENVDKFIFLNKNMKGFW</sequence>
<evidence type="ECO:0000313" key="2">
    <source>
        <dbReference type="EMBL" id="KAK3089656.1"/>
    </source>
</evidence>
<gene>
    <name evidence="2" type="ORF">FSP39_005404</name>
</gene>
<dbReference type="PANTHER" id="PTHR47611">
    <property type="entry name" value="HAT DIMERISATION DOMAIN, C-TERMINAL"/>
    <property type="match status" value="1"/>
</dbReference>
<feature type="domain" description="HAT C-terminal dimerisation" evidence="1">
    <location>
        <begin position="33"/>
        <end position="106"/>
    </location>
</feature>
<dbReference type="PANTHER" id="PTHR47611:SF3">
    <property type="entry name" value="HAT C-TERMINAL DIMERISATION DOMAIN-CONTAINING PROTEIN"/>
    <property type="match status" value="1"/>
</dbReference>
<protein>
    <recommendedName>
        <fullName evidence="1">HAT C-terminal dimerisation domain-containing protein</fullName>
    </recommendedName>
</protein>
<dbReference type="InterPro" id="IPR012337">
    <property type="entry name" value="RNaseH-like_sf"/>
</dbReference>
<dbReference type="InterPro" id="IPR008906">
    <property type="entry name" value="HATC_C_dom"/>
</dbReference>
<proteinExistence type="predicted"/>
<comment type="caution">
    <text evidence="2">The sequence shown here is derived from an EMBL/GenBank/DDBJ whole genome shotgun (WGS) entry which is preliminary data.</text>
</comment>
<keyword evidence="3" id="KW-1185">Reference proteome</keyword>
<dbReference type="GO" id="GO:0046983">
    <property type="term" value="F:protein dimerization activity"/>
    <property type="evidence" value="ECO:0007669"/>
    <property type="project" value="InterPro"/>
</dbReference>
<reference evidence="2" key="1">
    <citation type="submission" date="2019-08" db="EMBL/GenBank/DDBJ databases">
        <title>The improved chromosome-level genome for the pearl oyster Pinctada fucata martensii using PacBio sequencing and Hi-C.</title>
        <authorList>
            <person name="Zheng Z."/>
        </authorList>
    </citation>
    <scope>NUCLEOTIDE SEQUENCE</scope>
    <source>
        <strain evidence="2">ZZ-2019</strain>
        <tissue evidence="2">Adductor muscle</tissue>
    </source>
</reference>
<dbReference type="SUPFAM" id="SSF53098">
    <property type="entry name" value="Ribonuclease H-like"/>
    <property type="match status" value="1"/>
</dbReference>
<accession>A0AA88Y510</accession>
<name>A0AA88Y510_PINIB</name>
<dbReference type="Pfam" id="PF05699">
    <property type="entry name" value="Dimer_Tnp_hAT"/>
    <property type="match status" value="1"/>
</dbReference>
<dbReference type="AlphaFoldDB" id="A0AA88Y510"/>
<dbReference type="EMBL" id="VSWD01000010">
    <property type="protein sequence ID" value="KAK3089656.1"/>
    <property type="molecule type" value="Genomic_DNA"/>
</dbReference>